<dbReference type="EC" id="3.4.17.19" evidence="1"/>
<gene>
    <name evidence="4" type="ORF">ENW83_05235</name>
</gene>
<feature type="binding site" evidence="2">
    <location>
        <position position="246"/>
    </location>
    <ligand>
        <name>Zn(2+)</name>
        <dbReference type="ChEBI" id="CHEBI:29105"/>
        <note>catalytic</note>
    </ligand>
</feature>
<accession>A0A7J3SLY6</accession>
<sequence length="473" mass="54433">MSLIEWDMETYMPPEGIAERGTANSQLAVLQHKLLLSPDFQELVEKAKGKEGLSDQEKGVIRVLGREVERARKLPERLIAELREVTTKAHEAWVISREKKEAEPFLSYLDKIVALEREMADKLGYEEHPYDALMDYFEEGFTTKKADEMFTAILPTLKKSLEKVMNDETFPRCHYLETFRYEISKAERINRKILETVGFPKSRARLDVSAHPFTISIGLKDVRITTRYEGFDIRRTILSTVHEFGHALYELQIDEALSGTPIGTGVSMGVHESQSRFWENVLGRSRAFSAIIGELLRGEFPELKDYSDGEIYRYVNLVRPSLIRVDADELTYNFHIALRFEIEKRLIAGEVKVSDVPELWNNMMESMLGVRPRNFAEGFLQDIHWSQGSIGYFPSYSLGTVLAAQIGAKMESDMGKLGEIIERRDFGAVREWLREKIHRFGSTYAPRELLKNSLGEDVNPSYFAKYIEEKYSK</sequence>
<dbReference type="CDD" id="cd06460">
    <property type="entry name" value="M32_Taq"/>
    <property type="match status" value="1"/>
</dbReference>
<keyword evidence="1" id="KW-0378">Hydrolase</keyword>
<dbReference type="SUPFAM" id="SSF55486">
    <property type="entry name" value="Metalloproteases ('zincins'), catalytic domain"/>
    <property type="match status" value="1"/>
</dbReference>
<evidence type="ECO:0000256" key="2">
    <source>
        <dbReference type="PIRSR" id="PIRSR006615-1"/>
    </source>
</evidence>
<evidence type="ECO:0000313" key="4">
    <source>
        <dbReference type="EMBL" id="HGZ60586.1"/>
    </source>
</evidence>
<comment type="catalytic activity">
    <reaction evidence="1">
        <text>Release of a C-terminal amino acid with broad specificity, except for -Pro.</text>
        <dbReference type="EC" id="3.4.17.19"/>
    </reaction>
</comment>
<dbReference type="PROSITE" id="PS52034">
    <property type="entry name" value="PEPTIDASE_M32"/>
    <property type="match status" value="1"/>
</dbReference>
<keyword evidence="1 4" id="KW-0121">Carboxypeptidase</keyword>
<dbReference type="GO" id="GO:0004181">
    <property type="term" value="F:metallocarboxypeptidase activity"/>
    <property type="evidence" value="ECO:0007669"/>
    <property type="project" value="UniProtKB-UniRule"/>
</dbReference>
<keyword evidence="1" id="KW-0645">Protease</keyword>
<keyword evidence="1 2" id="KW-0479">Metal-binding</keyword>
<comment type="similarity">
    <text evidence="1">Belongs to the peptidase M32 family.</text>
</comment>
<dbReference type="Gene3D" id="1.10.1370.30">
    <property type="match status" value="1"/>
</dbReference>
<dbReference type="PIRSF" id="PIRSF006615">
    <property type="entry name" value="Zn_crbxpep_Taq"/>
    <property type="match status" value="1"/>
</dbReference>
<proteinExistence type="inferred from homology"/>
<feature type="binding site" evidence="2">
    <location>
        <position position="242"/>
    </location>
    <ligand>
        <name>Zn(2+)</name>
        <dbReference type="ChEBI" id="CHEBI:29105"/>
        <note>catalytic</note>
    </ligand>
</feature>
<comment type="function">
    <text evidence="1">Broad specificity carboxypetidase that releases amino acids sequentially from the C-terminus, including neutral, aromatic, polar and basic residues.</text>
</comment>
<feature type="binding site" evidence="2">
    <location>
        <position position="272"/>
    </location>
    <ligand>
        <name>Zn(2+)</name>
        <dbReference type="ChEBI" id="CHEBI:29105"/>
        <note>catalytic</note>
    </ligand>
</feature>
<dbReference type="GO" id="GO:0046872">
    <property type="term" value="F:metal ion binding"/>
    <property type="evidence" value="ECO:0007669"/>
    <property type="project" value="UniProtKB-KW"/>
</dbReference>
<name>A0A7J3SLY6_9CREN</name>
<comment type="caution">
    <text evidence="4">The sequence shown here is derived from an EMBL/GenBank/DDBJ whole genome shotgun (WGS) entry which is preliminary data.</text>
</comment>
<dbReference type="EMBL" id="DTLS01000151">
    <property type="protein sequence ID" value="HGZ60586.1"/>
    <property type="molecule type" value="Genomic_DNA"/>
</dbReference>
<keyword evidence="1" id="KW-0482">Metalloprotease</keyword>
<feature type="active site" description="Proton donor/acceptor" evidence="3">
    <location>
        <position position="243"/>
    </location>
</feature>
<keyword evidence="2" id="KW-0862">Zinc</keyword>
<evidence type="ECO:0000256" key="3">
    <source>
        <dbReference type="PIRSR" id="PIRSR006615-2"/>
    </source>
</evidence>
<dbReference type="GO" id="GO:0006508">
    <property type="term" value="P:proteolysis"/>
    <property type="evidence" value="ECO:0007669"/>
    <property type="project" value="UniProtKB-UniRule"/>
</dbReference>
<dbReference type="InterPro" id="IPR001333">
    <property type="entry name" value="Peptidase_M32_Taq"/>
</dbReference>
<organism evidence="4">
    <name type="scientific">Fervidicoccus fontis</name>
    <dbReference type="NCBI Taxonomy" id="683846"/>
    <lineage>
        <taxon>Archaea</taxon>
        <taxon>Thermoproteota</taxon>
        <taxon>Thermoprotei</taxon>
        <taxon>Fervidicoccales</taxon>
        <taxon>Fervidicoccaceae</taxon>
        <taxon>Fervidicoccus</taxon>
    </lineage>
</organism>
<reference evidence="4" key="1">
    <citation type="journal article" date="2020" name="mSystems">
        <title>Genome- and Community-Level Interaction Insights into Carbon Utilization and Element Cycling Functions of Hydrothermarchaeota in Hydrothermal Sediment.</title>
        <authorList>
            <person name="Zhou Z."/>
            <person name="Liu Y."/>
            <person name="Xu W."/>
            <person name="Pan J."/>
            <person name="Luo Z.H."/>
            <person name="Li M."/>
        </authorList>
    </citation>
    <scope>NUCLEOTIDE SEQUENCE [LARGE SCALE GENOMIC DNA]</scope>
    <source>
        <strain evidence="4">SpSt-885</strain>
    </source>
</reference>
<dbReference type="PANTHER" id="PTHR34217">
    <property type="entry name" value="METAL-DEPENDENT CARBOXYPEPTIDASE"/>
    <property type="match status" value="1"/>
</dbReference>
<dbReference type="PRINTS" id="PR00998">
    <property type="entry name" value="CRBOXYPTASET"/>
</dbReference>
<dbReference type="AlphaFoldDB" id="A0A7J3SLY6"/>
<dbReference type="Pfam" id="PF02074">
    <property type="entry name" value="Peptidase_M32"/>
    <property type="match status" value="1"/>
</dbReference>
<evidence type="ECO:0000256" key="1">
    <source>
        <dbReference type="PIRNR" id="PIRNR006615"/>
    </source>
</evidence>
<protein>
    <recommendedName>
        <fullName evidence="1">Metal-dependent carboxypeptidase</fullName>
        <ecNumber evidence="1">3.4.17.19</ecNumber>
    </recommendedName>
</protein>
<dbReference type="PANTHER" id="PTHR34217:SF1">
    <property type="entry name" value="CARBOXYPEPTIDASE 1"/>
    <property type="match status" value="1"/>
</dbReference>
<comment type="cofactor">
    <cofactor evidence="2">
        <name>Zn(2+)</name>
        <dbReference type="ChEBI" id="CHEBI:29105"/>
    </cofactor>
    <text evidence="2">Binds 1 zinc ion per subunit.</text>
</comment>